<organism evidence="1 2">
    <name type="scientific">Dreissena polymorpha</name>
    <name type="common">Zebra mussel</name>
    <name type="synonym">Mytilus polymorpha</name>
    <dbReference type="NCBI Taxonomy" id="45954"/>
    <lineage>
        <taxon>Eukaryota</taxon>
        <taxon>Metazoa</taxon>
        <taxon>Spiralia</taxon>
        <taxon>Lophotrochozoa</taxon>
        <taxon>Mollusca</taxon>
        <taxon>Bivalvia</taxon>
        <taxon>Autobranchia</taxon>
        <taxon>Heteroconchia</taxon>
        <taxon>Euheterodonta</taxon>
        <taxon>Imparidentia</taxon>
        <taxon>Neoheterodontei</taxon>
        <taxon>Myida</taxon>
        <taxon>Dreissenoidea</taxon>
        <taxon>Dreissenidae</taxon>
        <taxon>Dreissena</taxon>
    </lineage>
</organism>
<evidence type="ECO:0000313" key="1">
    <source>
        <dbReference type="EMBL" id="KAH3707809.1"/>
    </source>
</evidence>
<evidence type="ECO:0000313" key="2">
    <source>
        <dbReference type="Proteomes" id="UP000828390"/>
    </source>
</evidence>
<proteinExistence type="predicted"/>
<dbReference type="Proteomes" id="UP000828390">
    <property type="component" value="Unassembled WGS sequence"/>
</dbReference>
<sequence length="116" mass="12903">MQTNGKYGDLQPRHTIIDRESFAVFSLTNAKIANSSGKFRASSRLETFSEMHQHLILFNIQTPARILAEIVENTRFVFMQTNGTSGDLQPRHTIIGCGIYKTAMASMVNSPSLILA</sequence>
<accession>A0A9D4BTC7</accession>
<keyword evidence="2" id="KW-1185">Reference proteome</keyword>
<name>A0A9D4BTC7_DREPO</name>
<dbReference type="EMBL" id="JAIWYP010000014">
    <property type="protein sequence ID" value="KAH3707809.1"/>
    <property type="molecule type" value="Genomic_DNA"/>
</dbReference>
<dbReference type="AlphaFoldDB" id="A0A9D4BTC7"/>
<reference evidence="1" key="1">
    <citation type="journal article" date="2019" name="bioRxiv">
        <title>The Genome of the Zebra Mussel, Dreissena polymorpha: A Resource for Invasive Species Research.</title>
        <authorList>
            <person name="McCartney M.A."/>
            <person name="Auch B."/>
            <person name="Kono T."/>
            <person name="Mallez S."/>
            <person name="Zhang Y."/>
            <person name="Obille A."/>
            <person name="Becker A."/>
            <person name="Abrahante J.E."/>
            <person name="Garbe J."/>
            <person name="Badalamenti J.P."/>
            <person name="Herman A."/>
            <person name="Mangelson H."/>
            <person name="Liachko I."/>
            <person name="Sullivan S."/>
            <person name="Sone E.D."/>
            <person name="Koren S."/>
            <person name="Silverstein K.A.T."/>
            <person name="Beckman K.B."/>
            <person name="Gohl D.M."/>
        </authorList>
    </citation>
    <scope>NUCLEOTIDE SEQUENCE</scope>
    <source>
        <strain evidence="1">Duluth1</strain>
        <tissue evidence="1">Whole animal</tissue>
    </source>
</reference>
<protein>
    <submittedName>
        <fullName evidence="1">Uncharacterized protein</fullName>
    </submittedName>
</protein>
<gene>
    <name evidence="1" type="ORF">DPMN_067225</name>
</gene>
<comment type="caution">
    <text evidence="1">The sequence shown here is derived from an EMBL/GenBank/DDBJ whole genome shotgun (WGS) entry which is preliminary data.</text>
</comment>
<reference evidence="1" key="2">
    <citation type="submission" date="2020-11" db="EMBL/GenBank/DDBJ databases">
        <authorList>
            <person name="McCartney M.A."/>
            <person name="Auch B."/>
            <person name="Kono T."/>
            <person name="Mallez S."/>
            <person name="Becker A."/>
            <person name="Gohl D.M."/>
            <person name="Silverstein K.A.T."/>
            <person name="Koren S."/>
            <person name="Bechman K.B."/>
            <person name="Herman A."/>
            <person name="Abrahante J.E."/>
            <person name="Garbe J."/>
        </authorList>
    </citation>
    <scope>NUCLEOTIDE SEQUENCE</scope>
    <source>
        <strain evidence="1">Duluth1</strain>
        <tissue evidence="1">Whole animal</tissue>
    </source>
</reference>